<reference evidence="1 2" key="1">
    <citation type="submission" date="2022-10" db="EMBL/GenBank/DDBJ databases">
        <title>Aestuariibacter sp. AA17 isolated from Montipora capitata coral fragment.</title>
        <authorList>
            <person name="Emsley S.A."/>
            <person name="Pfannmuller K.M."/>
            <person name="Loughran R.M."/>
            <person name="Shlafstein M."/>
            <person name="Papke E."/>
            <person name="Saw J.H."/>
            <person name="Ushijima B."/>
            <person name="Videau P."/>
        </authorList>
    </citation>
    <scope>NUCLEOTIDE SEQUENCE [LARGE SCALE GENOMIC DNA]</scope>
    <source>
        <strain evidence="1 2">AA17</strain>
    </source>
</reference>
<evidence type="ECO:0000313" key="1">
    <source>
        <dbReference type="EMBL" id="MCV2885970.1"/>
    </source>
</evidence>
<organism evidence="1 2">
    <name type="scientific">Fluctibacter corallii</name>
    <dbReference type="NCBI Taxonomy" id="2984329"/>
    <lineage>
        <taxon>Bacteria</taxon>
        <taxon>Pseudomonadati</taxon>
        <taxon>Pseudomonadota</taxon>
        <taxon>Gammaproteobacteria</taxon>
        <taxon>Alteromonadales</taxon>
        <taxon>Alteromonadaceae</taxon>
        <taxon>Fluctibacter</taxon>
    </lineage>
</organism>
<evidence type="ECO:0000313" key="2">
    <source>
        <dbReference type="Proteomes" id="UP001652504"/>
    </source>
</evidence>
<dbReference type="SUPFAM" id="SSF109604">
    <property type="entry name" value="HD-domain/PDEase-like"/>
    <property type="match status" value="1"/>
</dbReference>
<sequence>MLKGRWLNLVANLAFSDNMETFHQIMGAYSEKSRRYHAVTHLQSVLECLDKSVSLAEYSDEVELALWFHDAVYKVFSRTNESDSANWASEFLEKNGACEAVRKRVFSLVMATAHNSCPNSVDEKLIVDIDLSVLGQSKAVYKAFSDGVRQEYRRVPSFIYRRKRKAILASFLRRDHIFYFELFQEAYENAARENIMSEIRNL</sequence>
<dbReference type="RefSeq" id="WP_263713261.1">
    <property type="nucleotide sequence ID" value="NZ_JAOWKX010000008.1"/>
</dbReference>
<dbReference type="PIRSF" id="PIRSF035170">
    <property type="entry name" value="HD_phosphohydro"/>
    <property type="match status" value="1"/>
</dbReference>
<dbReference type="EMBL" id="JAOWKX010000008">
    <property type="protein sequence ID" value="MCV2885970.1"/>
    <property type="molecule type" value="Genomic_DNA"/>
</dbReference>
<dbReference type="PANTHER" id="PTHR21174">
    <property type="match status" value="1"/>
</dbReference>
<dbReference type="InterPro" id="IPR009218">
    <property type="entry name" value="HD_phosphohydro"/>
</dbReference>
<dbReference type="Proteomes" id="UP001652504">
    <property type="component" value="Unassembled WGS sequence"/>
</dbReference>
<dbReference type="Gene3D" id="1.10.472.50">
    <property type="entry name" value="HD-domain/PDEase-like"/>
    <property type="match status" value="1"/>
</dbReference>
<dbReference type="PANTHER" id="PTHR21174:SF0">
    <property type="entry name" value="HD PHOSPHOHYDROLASE FAMILY PROTEIN-RELATED"/>
    <property type="match status" value="1"/>
</dbReference>
<proteinExistence type="predicted"/>
<comment type="caution">
    <text evidence="1">The sequence shown here is derived from an EMBL/GenBank/DDBJ whole genome shotgun (WGS) entry which is preliminary data.</text>
</comment>
<gene>
    <name evidence="1" type="ORF">OE749_14855</name>
</gene>
<evidence type="ECO:0008006" key="3">
    <source>
        <dbReference type="Google" id="ProtNLM"/>
    </source>
</evidence>
<accession>A0ABT3ABC2</accession>
<keyword evidence="2" id="KW-1185">Reference proteome</keyword>
<protein>
    <recommendedName>
        <fullName evidence="3">N-methyl-D-aspartate receptor NMDAR2C subunit</fullName>
    </recommendedName>
</protein>
<name>A0ABT3ABC2_9ALTE</name>